<name>C3X9U7_OXAFO</name>
<dbReference type="InterPro" id="IPR054182">
    <property type="entry name" value="DUF6889"/>
</dbReference>
<organism evidence="1 2">
    <name type="scientific">Oxalobacter formigenes OXCC13</name>
    <dbReference type="NCBI Taxonomy" id="556269"/>
    <lineage>
        <taxon>Bacteria</taxon>
        <taxon>Pseudomonadati</taxon>
        <taxon>Pseudomonadota</taxon>
        <taxon>Betaproteobacteria</taxon>
        <taxon>Burkholderiales</taxon>
        <taxon>Oxalobacteraceae</taxon>
        <taxon>Oxalobacter</taxon>
    </lineage>
</organism>
<reference evidence="1 2" key="1">
    <citation type="submission" date="2009-02" db="EMBL/GenBank/DDBJ databases">
        <title>The Genome Sequence of Oxalobacter formigenes OXCC13.</title>
        <authorList>
            <consortium name="The Broad Institute Genome Sequencing Platform"/>
            <person name="Ward D."/>
            <person name="Young S.K."/>
            <person name="Kodira C.D."/>
            <person name="Zeng Q."/>
            <person name="Koehrsen M."/>
            <person name="Alvarado L."/>
            <person name="Berlin A."/>
            <person name="Borenstein D."/>
            <person name="Chen Z."/>
            <person name="Engels R."/>
            <person name="Freedman E."/>
            <person name="Gellesch M."/>
            <person name="Goldberg J."/>
            <person name="Griggs A."/>
            <person name="Gujja S."/>
            <person name="Heiman D."/>
            <person name="Hepburn T."/>
            <person name="Howarth C."/>
            <person name="Jen D."/>
            <person name="Larson L."/>
            <person name="Lewis B."/>
            <person name="Mehta T."/>
            <person name="Park D."/>
            <person name="Pearson M."/>
            <person name="Roberts A."/>
            <person name="Saif S."/>
            <person name="Shea T."/>
            <person name="Shenoy N."/>
            <person name="Sisk P."/>
            <person name="Stolte C."/>
            <person name="Sykes S."/>
            <person name="Walk T."/>
            <person name="White J."/>
            <person name="Yandava C."/>
            <person name="Allison M.J."/>
            <person name="Lander E."/>
            <person name="Nusbaum C."/>
            <person name="Galagan J."/>
            <person name="Birren B."/>
        </authorList>
    </citation>
    <scope>NUCLEOTIDE SEQUENCE [LARGE SCALE GENOMIC DNA]</scope>
    <source>
        <strain evidence="1 2">OXCC13</strain>
    </source>
</reference>
<dbReference type="RefSeq" id="WP_005880788.1">
    <property type="nucleotide sequence ID" value="NZ_CP019430.1"/>
</dbReference>
<accession>C3X9U7</accession>
<dbReference type="EMBL" id="GG658170">
    <property type="protein sequence ID" value="EEO29973.1"/>
    <property type="molecule type" value="Genomic_DNA"/>
</dbReference>
<dbReference type="AlphaFoldDB" id="C3X9U7"/>
<evidence type="ECO:0000313" key="2">
    <source>
        <dbReference type="Proteomes" id="UP000005089"/>
    </source>
</evidence>
<dbReference type="GeneID" id="77136159"/>
<proteinExistence type="predicted"/>
<dbReference type="HOGENOM" id="CLU_207623_1_0_4"/>
<evidence type="ECO:0000313" key="1">
    <source>
        <dbReference type="EMBL" id="EEO29973.1"/>
    </source>
</evidence>
<dbReference type="Pfam" id="PF21829">
    <property type="entry name" value="DUF6889"/>
    <property type="match status" value="1"/>
</dbReference>
<keyword evidence="2" id="KW-1185">Reference proteome</keyword>
<sequence length="51" mass="5758">MRPVLEGLCRYESLKDGTIDLADLALLNDVLNARADNEALAYKMRVEQYGE</sequence>
<dbReference type="Proteomes" id="UP000005089">
    <property type="component" value="Unassembled WGS sequence"/>
</dbReference>
<gene>
    <name evidence="1" type="ORF">OFBG_01001</name>
</gene>
<dbReference type="eggNOG" id="ENOG5033DTU">
    <property type="taxonomic scope" value="Bacteria"/>
</dbReference>
<protein>
    <submittedName>
        <fullName evidence="1">Uncharacterized protein</fullName>
    </submittedName>
</protein>